<protein>
    <recommendedName>
        <fullName evidence="3">Xylose isomerase-like TIM barrel</fullName>
    </recommendedName>
</protein>
<gene>
    <name evidence="1" type="ORF">SAMN04489810_0726</name>
</gene>
<dbReference type="RefSeq" id="WP_231917777.1">
    <property type="nucleotide sequence ID" value="NZ_LT629692.1"/>
</dbReference>
<dbReference type="AlphaFoldDB" id="A0A1G7VJ24"/>
<proteinExistence type="predicted"/>
<dbReference type="EMBL" id="LT629692">
    <property type="protein sequence ID" value="SDG59561.1"/>
    <property type="molecule type" value="Genomic_DNA"/>
</dbReference>
<accession>A0A1G7VJ24</accession>
<keyword evidence="2" id="KW-1185">Reference proteome</keyword>
<sequence>MTLTALRDDALRSTPEGFAVLLGLPWIRSLPSSSLSELRVSIDGESVRAATADMPEWWFLQDRITILGDGPLAAGPHDVTVSFQLMIPYLQVGPDGPLSLPFRIARPLTLDAPAAVAASVIERESAHEVARDDALPEGWTLAASAFNWTPDVIRAERTAEDIAVGIVTDGVSSVIEIEPGQLWRSFPTPRDGDVDALRTGLEAAHGSVSIVGASLDDWVGSTRRTDAERLAFMLPQLHAAARVGAAGVRLPIGQAGDGLLRELLPVLHELDLVLFEEIQGQQTPDSPAARGAIETIARTDDTHLRLLVDISMLMPAVPSSYLDLLRSGGVPEALLQRLATDWRDPATNGAVIEVLRSGGVPPAVHTAFMNLLVRFGRSSAADLRDVLPLTGAFHLKFWDLDDTDGRVTHPIRDLGSELAGTPFTGTLCSEWGGHEWLDDVPADITRRHLALARSALREGARALA</sequence>
<reference evidence="1 2" key="1">
    <citation type="submission" date="2016-10" db="EMBL/GenBank/DDBJ databases">
        <authorList>
            <person name="de Groot N.N."/>
        </authorList>
    </citation>
    <scope>NUCLEOTIDE SEQUENCE [LARGE SCALE GENOMIC DNA]</scope>
    <source>
        <strain evidence="1 2">DSM 23142</strain>
    </source>
</reference>
<evidence type="ECO:0008006" key="3">
    <source>
        <dbReference type="Google" id="ProtNLM"/>
    </source>
</evidence>
<evidence type="ECO:0000313" key="2">
    <source>
        <dbReference type="Proteomes" id="UP000199009"/>
    </source>
</evidence>
<name>A0A1G7VJ24_9MICO</name>
<dbReference type="STRING" id="370764.SAMN04489810_0726"/>
<dbReference type="Proteomes" id="UP000199009">
    <property type="component" value="Chromosome I"/>
</dbReference>
<evidence type="ECO:0000313" key="1">
    <source>
        <dbReference type="EMBL" id="SDG59561.1"/>
    </source>
</evidence>
<organism evidence="1 2">
    <name type="scientific">Microbacterium pygmaeum</name>
    <dbReference type="NCBI Taxonomy" id="370764"/>
    <lineage>
        <taxon>Bacteria</taxon>
        <taxon>Bacillati</taxon>
        <taxon>Actinomycetota</taxon>
        <taxon>Actinomycetes</taxon>
        <taxon>Micrococcales</taxon>
        <taxon>Microbacteriaceae</taxon>
        <taxon>Microbacterium</taxon>
    </lineage>
</organism>
<dbReference type="Gene3D" id="3.20.20.150">
    <property type="entry name" value="Divalent-metal-dependent TIM barrel enzymes"/>
    <property type="match status" value="1"/>
</dbReference>